<accession>A0A392MHL6</accession>
<gene>
    <name evidence="1" type="ORF">A2U01_0007856</name>
</gene>
<dbReference type="Proteomes" id="UP000265520">
    <property type="component" value="Unassembled WGS sequence"/>
</dbReference>
<dbReference type="AlphaFoldDB" id="A0A392MHL6"/>
<evidence type="ECO:0000313" key="1">
    <source>
        <dbReference type="EMBL" id="MCH86992.1"/>
    </source>
</evidence>
<sequence>MFRARARQLAALSSHLFCFDGFSFPDSHASDPPRMSSKGPRSFKEMLKTAAKGVTSVAVAFLYKHFQAQSIQQLEQHAENFRNWIENNPDDGDEACSCRTGVSVSVRVVFGPMHPHTYWLLDMYE</sequence>
<evidence type="ECO:0000313" key="2">
    <source>
        <dbReference type="Proteomes" id="UP000265520"/>
    </source>
</evidence>
<name>A0A392MHL6_9FABA</name>
<protein>
    <submittedName>
        <fullName evidence="1">Uncharacterized protein</fullName>
    </submittedName>
</protein>
<dbReference type="EMBL" id="LXQA010011325">
    <property type="protein sequence ID" value="MCH86992.1"/>
    <property type="molecule type" value="Genomic_DNA"/>
</dbReference>
<keyword evidence="2" id="KW-1185">Reference proteome</keyword>
<proteinExistence type="predicted"/>
<organism evidence="1 2">
    <name type="scientific">Trifolium medium</name>
    <dbReference type="NCBI Taxonomy" id="97028"/>
    <lineage>
        <taxon>Eukaryota</taxon>
        <taxon>Viridiplantae</taxon>
        <taxon>Streptophyta</taxon>
        <taxon>Embryophyta</taxon>
        <taxon>Tracheophyta</taxon>
        <taxon>Spermatophyta</taxon>
        <taxon>Magnoliopsida</taxon>
        <taxon>eudicotyledons</taxon>
        <taxon>Gunneridae</taxon>
        <taxon>Pentapetalae</taxon>
        <taxon>rosids</taxon>
        <taxon>fabids</taxon>
        <taxon>Fabales</taxon>
        <taxon>Fabaceae</taxon>
        <taxon>Papilionoideae</taxon>
        <taxon>50 kb inversion clade</taxon>
        <taxon>NPAAA clade</taxon>
        <taxon>Hologalegina</taxon>
        <taxon>IRL clade</taxon>
        <taxon>Trifolieae</taxon>
        <taxon>Trifolium</taxon>
    </lineage>
</organism>
<comment type="caution">
    <text evidence="1">The sequence shown here is derived from an EMBL/GenBank/DDBJ whole genome shotgun (WGS) entry which is preliminary data.</text>
</comment>
<reference evidence="1 2" key="1">
    <citation type="journal article" date="2018" name="Front. Plant Sci.">
        <title>Red Clover (Trifolium pratense) and Zigzag Clover (T. medium) - A Picture of Genomic Similarities and Differences.</title>
        <authorList>
            <person name="Dluhosova J."/>
            <person name="Istvanek J."/>
            <person name="Nedelnik J."/>
            <person name="Repkova J."/>
        </authorList>
    </citation>
    <scope>NUCLEOTIDE SEQUENCE [LARGE SCALE GENOMIC DNA]</scope>
    <source>
        <strain evidence="2">cv. 10/8</strain>
        <tissue evidence="1">Leaf</tissue>
    </source>
</reference>